<evidence type="ECO:0000256" key="2">
    <source>
        <dbReference type="PIRSR" id="PIRSR004789-51"/>
    </source>
</evidence>
<dbReference type="AlphaFoldDB" id="A0AAP4D538"/>
<gene>
    <name evidence="3" type="ORF">PZ740_10025</name>
</gene>
<dbReference type="SUPFAM" id="SSF56300">
    <property type="entry name" value="Metallo-dependent phosphatases"/>
    <property type="match status" value="1"/>
</dbReference>
<dbReference type="Gene3D" id="3.60.21.10">
    <property type="match status" value="1"/>
</dbReference>
<dbReference type="PIRSF" id="PIRSF004789">
    <property type="entry name" value="DR1281"/>
    <property type="match status" value="1"/>
</dbReference>
<dbReference type="GO" id="GO:0046872">
    <property type="term" value="F:metal ion binding"/>
    <property type="evidence" value="ECO:0007669"/>
    <property type="project" value="UniProtKB-KW"/>
</dbReference>
<comment type="caution">
    <text evidence="3">The sequence shown here is derived from an EMBL/GenBank/DDBJ whole genome shotgun (WGS) entry which is preliminary data.</text>
</comment>
<dbReference type="Pfam" id="PF13277">
    <property type="entry name" value="YmdB"/>
    <property type="match status" value="1"/>
</dbReference>
<keyword evidence="4" id="KW-1185">Reference proteome</keyword>
<dbReference type="RefSeq" id="WP_327789135.1">
    <property type="nucleotide sequence ID" value="NZ_JARGEQ010000092.1"/>
</dbReference>
<feature type="binding site" evidence="2">
    <location>
        <position position="67"/>
    </location>
    <ligand>
        <name>Fe cation</name>
        <dbReference type="ChEBI" id="CHEBI:24875"/>
        <label>2</label>
    </ligand>
</feature>
<feature type="active site" description="Proton donor" evidence="1">
    <location>
        <position position="68"/>
    </location>
</feature>
<dbReference type="EMBL" id="JARGEQ010000092">
    <property type="protein sequence ID" value="MDF1586717.1"/>
    <property type="molecule type" value="Genomic_DNA"/>
</dbReference>
<dbReference type="InterPro" id="IPR005235">
    <property type="entry name" value="YmdB-like"/>
</dbReference>
<protein>
    <submittedName>
        <fullName evidence="3">TIGR00282 family metallophosphoesterase</fullName>
    </submittedName>
</protein>
<feature type="binding site" evidence="2">
    <location>
        <position position="39"/>
    </location>
    <ligand>
        <name>Fe cation</name>
        <dbReference type="ChEBI" id="CHEBI:24875"/>
        <label>1</label>
    </ligand>
</feature>
<dbReference type="InterPro" id="IPR029052">
    <property type="entry name" value="Metallo-depent_PP-like"/>
</dbReference>
<dbReference type="CDD" id="cd07382">
    <property type="entry name" value="MPP_DR1281"/>
    <property type="match status" value="1"/>
</dbReference>
<keyword evidence="2" id="KW-0479">Metal-binding</keyword>
<evidence type="ECO:0000313" key="3">
    <source>
        <dbReference type="EMBL" id="MDF1586717.1"/>
    </source>
</evidence>
<evidence type="ECO:0000256" key="1">
    <source>
        <dbReference type="PIRSR" id="PIRSR004789-50"/>
    </source>
</evidence>
<organism evidence="3 4">
    <name type="scientific">Marinimicrococcus flavescens</name>
    <dbReference type="NCBI Taxonomy" id="3031815"/>
    <lineage>
        <taxon>Bacteria</taxon>
        <taxon>Pseudomonadati</taxon>
        <taxon>Pseudomonadota</taxon>
        <taxon>Alphaproteobacteria</taxon>
        <taxon>Geminicoccales</taxon>
        <taxon>Geminicoccaceae</taxon>
        <taxon>Marinimicrococcus</taxon>
    </lineage>
</organism>
<feature type="binding site" evidence="2">
    <location>
        <position position="8"/>
    </location>
    <ligand>
        <name>Fe cation</name>
        <dbReference type="ChEBI" id="CHEBI:24875"/>
        <label>1</label>
    </ligand>
</feature>
<dbReference type="GO" id="GO:0004113">
    <property type="term" value="F:2',3'-cyclic-nucleotide 3'-phosphodiesterase activity"/>
    <property type="evidence" value="ECO:0007669"/>
    <property type="project" value="TreeGrafter"/>
</dbReference>
<dbReference type="Proteomes" id="UP001301140">
    <property type="component" value="Unassembled WGS sequence"/>
</dbReference>
<sequence length="272" mass="29024">MRIIYVGDVVGRAGRTVLTDNLPGLREKLRLDAVVVNGENAAGGFGITAAICKEFFDAGADAITLGNHSWDQREMIGFIDGEPRLVRPMNMQPGTPGRGLTEVRTARGKRLVVAQVMGRLFMGSYDDPFRALEAELARNILGGNADAILVDVHAEATSEKMALGHFLDGRASLVAGTHTHVPTADAQILPGGTAYITDLGMTGDYDSVIGMEKEGALARFRSDIPQRRLEPALGEATLCAVYVETDDRTGLAKRIEPVRLGGRLATALPEAG</sequence>
<feature type="binding site" evidence="2">
    <location>
        <position position="40"/>
    </location>
    <ligand>
        <name>Fe cation</name>
        <dbReference type="ChEBI" id="CHEBI:24875"/>
        <label>1</label>
    </ligand>
</feature>
<feature type="binding site" evidence="2">
    <location>
        <position position="39"/>
    </location>
    <ligand>
        <name>Fe cation</name>
        <dbReference type="ChEBI" id="CHEBI:24875"/>
        <label>2</label>
    </ligand>
</feature>
<feature type="binding site" evidence="2">
    <location>
        <position position="180"/>
    </location>
    <ligand>
        <name>Fe cation</name>
        <dbReference type="ChEBI" id="CHEBI:24875"/>
        <label>1</label>
    </ligand>
</feature>
<proteinExistence type="predicted"/>
<dbReference type="PANTHER" id="PTHR36303">
    <property type="entry name" value="2',3'-CYCLIC-NUCLEOTIDE 2'-PHOSPHODIESTERASE"/>
    <property type="match status" value="1"/>
</dbReference>
<dbReference type="PANTHER" id="PTHR36303:SF1">
    <property type="entry name" value="2',3'-CYCLIC-NUCLEOTIDE 2'-PHOSPHODIESTERASE"/>
    <property type="match status" value="1"/>
</dbReference>
<evidence type="ECO:0000313" key="4">
    <source>
        <dbReference type="Proteomes" id="UP001301140"/>
    </source>
</evidence>
<feature type="binding site" evidence="2">
    <location>
        <position position="178"/>
    </location>
    <ligand>
        <name>Fe cation</name>
        <dbReference type="ChEBI" id="CHEBI:24875"/>
        <label>2</label>
    </ligand>
</feature>
<accession>A0AAP4D538</accession>
<feature type="binding site" evidence="2">
    <location>
        <position position="153"/>
    </location>
    <ligand>
        <name>Fe cation</name>
        <dbReference type="ChEBI" id="CHEBI:24875"/>
        <label>2</label>
    </ligand>
</feature>
<name>A0AAP4D538_9PROT</name>
<reference evidence="3 4" key="1">
    <citation type="submission" date="2023-03" db="EMBL/GenBank/DDBJ databases">
        <title>YIM 152171 draft genome.</title>
        <authorList>
            <person name="Yang Z."/>
        </authorList>
    </citation>
    <scope>NUCLEOTIDE SEQUENCE [LARGE SCALE GENOMIC DNA]</scope>
    <source>
        <strain evidence="3 4">YIM 152171</strain>
    </source>
</reference>